<reference evidence="5 6" key="1">
    <citation type="submission" date="2014-05" db="EMBL/GenBank/DDBJ databases">
        <title>De novo Genome Sequence of Spirocheata sp.</title>
        <authorList>
            <person name="Shivani Y."/>
            <person name="Subhash Y."/>
            <person name="Tushar L."/>
            <person name="Sasikala C."/>
            <person name="Ramana C.V."/>
        </authorList>
    </citation>
    <scope>NUCLEOTIDE SEQUENCE [LARGE SCALE GENOMIC DNA]</scope>
    <source>
        <strain evidence="5 6">JC230</strain>
    </source>
</reference>
<dbReference type="InterPro" id="IPR012340">
    <property type="entry name" value="NA-bd_OB-fold"/>
</dbReference>
<dbReference type="GO" id="GO:0005840">
    <property type="term" value="C:ribosome"/>
    <property type="evidence" value="ECO:0007669"/>
    <property type="project" value="UniProtKB-KW"/>
</dbReference>
<dbReference type="eggNOG" id="COG0539">
    <property type="taxonomic scope" value="Bacteria"/>
</dbReference>
<keyword evidence="3" id="KW-0687">Ribonucleoprotein</keyword>
<dbReference type="GO" id="GO:0006412">
    <property type="term" value="P:translation"/>
    <property type="evidence" value="ECO:0007669"/>
    <property type="project" value="TreeGrafter"/>
</dbReference>
<keyword evidence="2 5" id="KW-0689">Ribosomal protein</keyword>
<accession>A0A098R1U2</accession>
<dbReference type="GO" id="GO:0003729">
    <property type="term" value="F:mRNA binding"/>
    <property type="evidence" value="ECO:0007669"/>
    <property type="project" value="TreeGrafter"/>
</dbReference>
<dbReference type="SMART" id="SM00316">
    <property type="entry name" value="S1"/>
    <property type="match status" value="4"/>
</dbReference>
<dbReference type="Pfam" id="PF00575">
    <property type="entry name" value="S1"/>
    <property type="match status" value="4"/>
</dbReference>
<dbReference type="PANTHER" id="PTHR10724:SF7">
    <property type="entry name" value="SMALL RIBOSOMAL SUBUNIT PROTEIN BS1C"/>
    <property type="match status" value="1"/>
</dbReference>
<evidence type="ECO:0000313" key="6">
    <source>
        <dbReference type="Proteomes" id="UP000029692"/>
    </source>
</evidence>
<dbReference type="Proteomes" id="UP000029692">
    <property type="component" value="Unassembled WGS sequence"/>
</dbReference>
<dbReference type="OrthoDB" id="9804077at2"/>
<dbReference type="InterPro" id="IPR035104">
    <property type="entry name" value="Ribosomal_protein_S1-like"/>
</dbReference>
<evidence type="ECO:0000313" key="5">
    <source>
        <dbReference type="EMBL" id="KGE72682.1"/>
    </source>
</evidence>
<dbReference type="PRINTS" id="PR00681">
    <property type="entry name" value="RIBOSOMALS1"/>
</dbReference>
<comment type="similarity">
    <text evidence="1">Belongs to the bacterial ribosomal protein bS1 family.</text>
</comment>
<feature type="domain" description="S1 motif" evidence="4">
    <location>
        <begin position="30"/>
        <end position="94"/>
    </location>
</feature>
<dbReference type="PANTHER" id="PTHR10724">
    <property type="entry name" value="30S RIBOSOMAL PROTEIN S1"/>
    <property type="match status" value="1"/>
</dbReference>
<proteinExistence type="inferred from homology"/>
<dbReference type="EMBL" id="JNUP01000049">
    <property type="protein sequence ID" value="KGE72682.1"/>
    <property type="molecule type" value="Genomic_DNA"/>
</dbReference>
<dbReference type="GO" id="GO:0003735">
    <property type="term" value="F:structural constituent of ribosome"/>
    <property type="evidence" value="ECO:0007669"/>
    <property type="project" value="TreeGrafter"/>
</dbReference>
<feature type="domain" description="S1 motif" evidence="4">
    <location>
        <begin position="284"/>
        <end position="354"/>
    </location>
</feature>
<evidence type="ECO:0000259" key="4">
    <source>
        <dbReference type="PROSITE" id="PS50126"/>
    </source>
</evidence>
<organism evidence="5 6">
    <name type="scientific">Spirochaeta lutea</name>
    <dbReference type="NCBI Taxonomy" id="1480694"/>
    <lineage>
        <taxon>Bacteria</taxon>
        <taxon>Pseudomonadati</taxon>
        <taxon>Spirochaetota</taxon>
        <taxon>Spirochaetia</taxon>
        <taxon>Spirochaetales</taxon>
        <taxon>Spirochaetaceae</taxon>
        <taxon>Spirochaeta</taxon>
    </lineage>
</organism>
<dbReference type="AlphaFoldDB" id="A0A098R1U2"/>
<dbReference type="PROSITE" id="PS50126">
    <property type="entry name" value="S1"/>
    <property type="match status" value="4"/>
</dbReference>
<feature type="domain" description="S1 motif" evidence="4">
    <location>
        <begin position="199"/>
        <end position="267"/>
    </location>
</feature>
<dbReference type="SUPFAM" id="SSF50249">
    <property type="entry name" value="Nucleic acid-binding proteins"/>
    <property type="match status" value="4"/>
</dbReference>
<gene>
    <name evidence="5" type="ORF">DC28_06425</name>
</gene>
<dbReference type="CDD" id="cd04465">
    <property type="entry name" value="S1_RPS1_repeat_ec2_hs2"/>
    <property type="match status" value="1"/>
</dbReference>
<evidence type="ECO:0000256" key="1">
    <source>
        <dbReference type="ARBA" id="ARBA00006767"/>
    </source>
</evidence>
<dbReference type="GO" id="GO:1990904">
    <property type="term" value="C:ribonucleoprotein complex"/>
    <property type="evidence" value="ECO:0007669"/>
    <property type="project" value="UniProtKB-KW"/>
</dbReference>
<dbReference type="STRING" id="1480694.DC28_06425"/>
<keyword evidence="6" id="KW-1185">Reference proteome</keyword>
<comment type="caution">
    <text evidence="5">The sequence shown here is derived from an EMBL/GenBank/DDBJ whole genome shotgun (WGS) entry which is preliminary data.</text>
</comment>
<name>A0A098R1U2_9SPIO</name>
<dbReference type="RefSeq" id="WP_037546943.1">
    <property type="nucleotide sequence ID" value="NZ_JNUP01000049.1"/>
</dbReference>
<dbReference type="InterPro" id="IPR003029">
    <property type="entry name" value="S1_domain"/>
</dbReference>
<dbReference type="InterPro" id="IPR050437">
    <property type="entry name" value="Ribos_protein_bS1-like"/>
</dbReference>
<feature type="domain" description="S1 motif" evidence="4">
    <location>
        <begin position="112"/>
        <end position="178"/>
    </location>
</feature>
<dbReference type="Gene3D" id="2.40.50.140">
    <property type="entry name" value="Nucleic acid-binding proteins"/>
    <property type="match status" value="3"/>
</dbReference>
<sequence>MNKDTSEFGEESFENLIEKSLEGLSRFEPGQMLETTVISISGGTVFLQLGGKSEGVLDASEVSEEDGSLRVKPGDTVRVFFLASRDGELRFTTRISGDEAGSAMLQNAYENAIPVEGRVEKEIKGGFDIRIGEARAFCPFSQMGRKRSESSDEWLGKTLPFKILEFRENGRSILVSHRAIQEEEYAERIAALKSSLKIGMKVRGEVSSIRDFGAFVDVQGVQTLLPISEIQQGRLNDVAEVLSPGQEIEALVISIDWERERIGLSMKALLPDPWEKAVEKYPPGSRHNGRVARLTDYGAFVTLEPGLDGLIHVSELTKNEGPTKPRFLFKRGETLKVEIISVDPKQQRIALKPASLDIDDDKYAQYVETADEESTYNPFAQFMKNRKEKG</sequence>
<evidence type="ECO:0000256" key="2">
    <source>
        <dbReference type="ARBA" id="ARBA00022980"/>
    </source>
</evidence>
<protein>
    <submittedName>
        <fullName evidence="5">30S ribosomal protein S1</fullName>
    </submittedName>
</protein>
<evidence type="ECO:0000256" key="3">
    <source>
        <dbReference type="ARBA" id="ARBA00023274"/>
    </source>
</evidence>